<reference evidence="2 3" key="2">
    <citation type="submission" date="2024-07" db="EMBL/GenBank/DDBJ databases">
        <authorList>
            <person name="Akdeniz Z."/>
        </authorList>
    </citation>
    <scope>NUCLEOTIDE SEQUENCE [LARGE SCALE GENOMIC DNA]</scope>
</reference>
<protein>
    <submittedName>
        <fullName evidence="2">Hypothetical_protein</fullName>
    </submittedName>
</protein>
<dbReference type="EMBL" id="CAXDID020000142">
    <property type="protein sequence ID" value="CAL6039299.1"/>
    <property type="molecule type" value="Genomic_DNA"/>
</dbReference>
<comment type="caution">
    <text evidence="1">The sequence shown here is derived from an EMBL/GenBank/DDBJ whole genome shotgun (WGS) entry which is preliminary data.</text>
</comment>
<gene>
    <name evidence="1" type="ORF">HINF_LOCUS19240</name>
    <name evidence="2" type="ORF">HINF_LOCUS37787</name>
</gene>
<proteinExistence type="predicted"/>
<evidence type="ECO:0000313" key="1">
    <source>
        <dbReference type="EMBL" id="CAI9931595.1"/>
    </source>
</evidence>
<dbReference type="Proteomes" id="UP001642409">
    <property type="component" value="Unassembled WGS sequence"/>
</dbReference>
<keyword evidence="3" id="KW-1185">Reference proteome</keyword>
<evidence type="ECO:0000313" key="3">
    <source>
        <dbReference type="Proteomes" id="UP001642409"/>
    </source>
</evidence>
<dbReference type="AlphaFoldDB" id="A0AA86P755"/>
<reference evidence="1" key="1">
    <citation type="submission" date="2023-06" db="EMBL/GenBank/DDBJ databases">
        <authorList>
            <person name="Kurt Z."/>
        </authorList>
    </citation>
    <scope>NUCLEOTIDE SEQUENCE</scope>
</reference>
<sequence length="279" mass="32668">MFQLWPFKSIQATTAHFNPRIGTFERSRILHSKSSVRQHDFKWFEVVICEMIFCCYCKQSKTISNMIINNNRNHTHSDNANYSNYQQSNRKTAQTSISDLKSVSEMAGVSPQQSSIFMLSRFLHNLSTRYLYTTISFLVWKTESTTMDKSRSVPETIMRQIFLEMNEATKHEANNPEQVYEMDLCSICLLCITSVLLKQNIKGCSFWQTGFGWFTVYRENEATYSMADRQNTEPAMNLKLFRIRFDWWKQPPRNIPHTTFKTIVITILLTCFSGIPICM</sequence>
<accession>A0AA86P755</accession>
<dbReference type="EMBL" id="CATOUU010000495">
    <property type="protein sequence ID" value="CAI9931595.1"/>
    <property type="molecule type" value="Genomic_DNA"/>
</dbReference>
<evidence type="ECO:0000313" key="2">
    <source>
        <dbReference type="EMBL" id="CAL6039299.1"/>
    </source>
</evidence>
<organism evidence="1">
    <name type="scientific">Hexamita inflata</name>
    <dbReference type="NCBI Taxonomy" id="28002"/>
    <lineage>
        <taxon>Eukaryota</taxon>
        <taxon>Metamonada</taxon>
        <taxon>Diplomonadida</taxon>
        <taxon>Hexamitidae</taxon>
        <taxon>Hexamitinae</taxon>
        <taxon>Hexamita</taxon>
    </lineage>
</organism>
<name>A0AA86P755_9EUKA</name>